<dbReference type="CDD" id="cd00170">
    <property type="entry name" value="SEC14"/>
    <property type="match status" value="1"/>
</dbReference>
<feature type="compositionally biased region" description="Low complexity" evidence="17">
    <location>
        <begin position="406"/>
        <end position="429"/>
    </location>
</feature>
<feature type="compositionally biased region" description="Basic and acidic residues" evidence="17">
    <location>
        <begin position="444"/>
        <end position="459"/>
    </location>
</feature>
<evidence type="ECO:0000256" key="17">
    <source>
        <dbReference type="SAM" id="MobiDB-lite"/>
    </source>
</evidence>
<evidence type="ECO:0000256" key="6">
    <source>
        <dbReference type="ARBA" id="ARBA00022490"/>
    </source>
</evidence>
<dbReference type="PANTHER" id="PTHR47669:SF1">
    <property type="entry name" value="PHOSPHATIDYLINOSITOL TRANSFER PROTEIN SFH5"/>
    <property type="match status" value="1"/>
</dbReference>
<comment type="subcellular location">
    <subcellularLocation>
        <location evidence="16">Cytoplasm</location>
    </subcellularLocation>
    <subcellularLocation>
        <location evidence="2 16">Endoplasmic reticulum membrane</location>
        <topology evidence="2 16">Peripheral membrane protein</topology>
    </subcellularLocation>
    <subcellularLocation>
        <location evidence="16">Microsome membrane</location>
        <topology evidence="16">Peripheral membrane protein</topology>
    </subcellularLocation>
</comment>
<feature type="region of interest" description="Disordered" evidence="17">
    <location>
        <begin position="1"/>
        <end position="88"/>
    </location>
</feature>
<dbReference type="InterPro" id="IPR036273">
    <property type="entry name" value="CRAL/TRIO_N_dom_sf"/>
</dbReference>
<dbReference type="InterPro" id="IPR011074">
    <property type="entry name" value="CRAL/TRIO_N_dom"/>
</dbReference>
<evidence type="ECO:0000256" key="12">
    <source>
        <dbReference type="ARBA" id="ARBA00023055"/>
    </source>
</evidence>
<dbReference type="Pfam" id="PF00650">
    <property type="entry name" value="CRAL_TRIO"/>
    <property type="match status" value="1"/>
</dbReference>
<feature type="compositionally biased region" description="Polar residues" evidence="17">
    <location>
        <begin position="52"/>
        <end position="73"/>
    </location>
</feature>
<evidence type="ECO:0000256" key="14">
    <source>
        <dbReference type="ARBA" id="ARBA00024146"/>
    </source>
</evidence>
<dbReference type="SUPFAM" id="SSF46938">
    <property type="entry name" value="CRAL/TRIO N-terminal domain"/>
    <property type="match status" value="1"/>
</dbReference>
<sequence>MSAQTTDTAVAAPAPTAAPAPAAIPESQPAAAAPAADPTSVPAAAPEPTAIVKQQQQTDQATPTGQKTESNAEQKPASENPVEKTQTPLTSLFEKLPNILSAAKHKEMWGVQLSDITHVPTTVVLQKFLRANDDDVSKAADQLQKALVWRRDTNPGKLLDEVSFDKKKFDELGYITTHKDSQGKETIITWNIYGAVKDKKATFGNVDEFIKWRAALMEFSVRKLGLDKVQTPIPDGGEDPYQMIQVHDYLNVSFLRMDPAVKAASSETIRIFAMAYPELLAHKYFVNIPALMGWVFKAMKVFLAPKTIAKFHPLGYGSELAAELPAYKDSLPKDYGGNGEGIKVTGQTVKLAEAAVPTENSITDADPAPAAAAAASPATVAASPAPVTEAKSAETKAVEAAAVPAVATSESAAASQPEIAPEAAPAAPAESEKTEVPNVADLNITDKAEAKEETKPVAT</sequence>
<evidence type="ECO:0000256" key="13">
    <source>
        <dbReference type="ARBA" id="ARBA00023136"/>
    </source>
</evidence>
<dbReference type="PROSITE" id="PS50191">
    <property type="entry name" value="CRAL_TRIO"/>
    <property type="match status" value="1"/>
</dbReference>
<evidence type="ECO:0000256" key="4">
    <source>
        <dbReference type="ARBA" id="ARBA00018320"/>
    </source>
</evidence>
<evidence type="ECO:0000256" key="2">
    <source>
        <dbReference type="ARBA" id="ARBA00004406"/>
    </source>
</evidence>
<dbReference type="GO" id="GO:0046872">
    <property type="term" value="F:metal ion binding"/>
    <property type="evidence" value="ECO:0007669"/>
    <property type="project" value="UniProtKB-KW"/>
</dbReference>
<dbReference type="OrthoDB" id="75724at2759"/>
<feature type="domain" description="CRAL-TRIO" evidence="18">
    <location>
        <begin position="159"/>
        <end position="343"/>
    </location>
</feature>
<evidence type="ECO:0000313" key="20">
    <source>
        <dbReference type="Proteomes" id="UP000305883"/>
    </source>
</evidence>
<evidence type="ECO:0000256" key="5">
    <source>
        <dbReference type="ARBA" id="ARBA00022448"/>
    </source>
</evidence>
<evidence type="ECO:0000256" key="8">
    <source>
        <dbReference type="ARBA" id="ARBA00022723"/>
    </source>
</evidence>
<dbReference type="GO" id="GO:0005789">
    <property type="term" value="C:endoplasmic reticulum membrane"/>
    <property type="evidence" value="ECO:0007669"/>
    <property type="project" value="UniProtKB-SubCell"/>
</dbReference>
<dbReference type="GO" id="GO:0032541">
    <property type="term" value="C:cortical endoplasmic reticulum"/>
    <property type="evidence" value="ECO:0007669"/>
    <property type="project" value="TreeGrafter"/>
</dbReference>
<keyword evidence="10 16" id="KW-0492">Microsome</keyword>
<reference evidence="19 20" key="1">
    <citation type="journal article" date="2019" name="Genome Biol. Evol.">
        <title>Genomic Plasticity Mediated by Transposable Elements in the Plant Pathogenic Fungus Colletotrichum higginsianum.</title>
        <authorList>
            <person name="Tsushima A."/>
            <person name="Gan P."/>
            <person name="Kumakura N."/>
            <person name="Narusaka M."/>
            <person name="Takano Y."/>
            <person name="Narusaka Y."/>
            <person name="Shirasu K."/>
        </authorList>
    </citation>
    <scope>NUCLEOTIDE SEQUENCE [LARGE SCALE GENOMIC DNA]</scope>
    <source>
        <strain evidence="19 20">MAFF305635-RFP</strain>
    </source>
</reference>
<keyword evidence="12 16" id="KW-0445">Lipid transport</keyword>
<dbReference type="InterPro" id="IPR036865">
    <property type="entry name" value="CRAL-TRIO_dom_sf"/>
</dbReference>
<dbReference type="Pfam" id="PF03765">
    <property type="entry name" value="CRAL_TRIO_N"/>
    <property type="match status" value="1"/>
</dbReference>
<dbReference type="GO" id="GO:0005829">
    <property type="term" value="C:cytosol"/>
    <property type="evidence" value="ECO:0007669"/>
    <property type="project" value="TreeGrafter"/>
</dbReference>
<dbReference type="SUPFAM" id="SSF52087">
    <property type="entry name" value="CRAL/TRIO domain"/>
    <property type="match status" value="1"/>
</dbReference>
<evidence type="ECO:0000259" key="18">
    <source>
        <dbReference type="PROSITE" id="PS50191"/>
    </source>
</evidence>
<comment type="catalytic activity">
    <reaction evidence="14">
        <text>a 1,2-diacyl-sn-glycero-3-phospho-(1D-myo-inositol)(in) = a 1,2-diacyl-sn-glycero-3-phospho-(1D-myo-inositol)(out)</text>
        <dbReference type="Rhea" id="RHEA:38691"/>
        <dbReference type="ChEBI" id="CHEBI:57880"/>
    </reaction>
    <physiologicalReaction direction="left-to-right" evidence="14">
        <dbReference type="Rhea" id="RHEA:38692"/>
    </physiologicalReaction>
</comment>
<gene>
    <name evidence="19" type="ORF">CH35J_011672</name>
</gene>
<keyword evidence="8" id="KW-0479">Metal-binding</keyword>
<evidence type="ECO:0000256" key="7">
    <source>
        <dbReference type="ARBA" id="ARBA00022617"/>
    </source>
</evidence>
<dbReference type="AlphaFoldDB" id="A0A4T0VF95"/>
<feature type="region of interest" description="Disordered" evidence="17">
    <location>
        <begin position="406"/>
        <end position="459"/>
    </location>
</feature>
<keyword evidence="7" id="KW-0349">Heme</keyword>
<dbReference type="InterPro" id="IPR001251">
    <property type="entry name" value="CRAL-TRIO_dom"/>
</dbReference>
<evidence type="ECO:0000256" key="1">
    <source>
        <dbReference type="ARBA" id="ARBA00001970"/>
    </source>
</evidence>
<keyword evidence="9 16" id="KW-0256">Endoplasmic reticulum</keyword>
<dbReference type="GO" id="GO:0017157">
    <property type="term" value="P:regulation of exocytosis"/>
    <property type="evidence" value="ECO:0007669"/>
    <property type="project" value="TreeGrafter"/>
</dbReference>
<evidence type="ECO:0000256" key="10">
    <source>
        <dbReference type="ARBA" id="ARBA00022848"/>
    </source>
</evidence>
<keyword evidence="6 16" id="KW-0963">Cytoplasm</keyword>
<dbReference type="InterPro" id="IPR042938">
    <property type="entry name" value="Sfh5"/>
</dbReference>
<evidence type="ECO:0000256" key="15">
    <source>
        <dbReference type="ARBA" id="ARBA00024180"/>
    </source>
</evidence>
<organism evidence="19 20">
    <name type="scientific">Colletotrichum higginsianum</name>
    <dbReference type="NCBI Taxonomy" id="80884"/>
    <lineage>
        <taxon>Eukaryota</taxon>
        <taxon>Fungi</taxon>
        <taxon>Dikarya</taxon>
        <taxon>Ascomycota</taxon>
        <taxon>Pezizomycotina</taxon>
        <taxon>Sordariomycetes</taxon>
        <taxon>Hypocreomycetidae</taxon>
        <taxon>Glomerellales</taxon>
        <taxon>Glomerellaceae</taxon>
        <taxon>Colletotrichum</taxon>
        <taxon>Colletotrichum destructivum species complex</taxon>
    </lineage>
</organism>
<comment type="similarity">
    <text evidence="3 16">Belongs to the SFH5 family.</text>
</comment>
<dbReference type="Gene3D" id="3.40.525.10">
    <property type="entry name" value="CRAL-TRIO lipid binding domain"/>
    <property type="match status" value="1"/>
</dbReference>
<dbReference type="EMBL" id="MWPZ01000011">
    <property type="protein sequence ID" value="TIC90760.1"/>
    <property type="molecule type" value="Genomic_DNA"/>
</dbReference>
<comment type="function">
    <text evidence="15">Non-classical phosphatidylinositol (PtdIns) transfer protein (PITP), which exhibits PtdIns-binding/transfer activity in the absence of detectable PtdCho-binding/transfer activity. Regulates PtdIns(4,5)P2 homeostasis at the plasma membrane. Heme-binding protein that may play a role in organic oxidant-induced stress responses.</text>
</comment>
<dbReference type="PANTHER" id="PTHR47669">
    <property type="entry name" value="PHOSPHATIDYLINOSITOL TRANSFER PROTEIN SFH5"/>
    <property type="match status" value="1"/>
</dbReference>
<evidence type="ECO:0000256" key="3">
    <source>
        <dbReference type="ARBA" id="ARBA00006667"/>
    </source>
</evidence>
<comment type="caution">
    <text evidence="19">The sequence shown here is derived from an EMBL/GenBank/DDBJ whole genome shotgun (WGS) entry which is preliminary data.</text>
</comment>
<keyword evidence="13 16" id="KW-0472">Membrane</keyword>
<keyword evidence="11" id="KW-0408">Iron</keyword>
<evidence type="ECO:0000313" key="19">
    <source>
        <dbReference type="EMBL" id="TIC90760.1"/>
    </source>
</evidence>
<dbReference type="GO" id="GO:0043001">
    <property type="term" value="P:Golgi to plasma membrane protein transport"/>
    <property type="evidence" value="ECO:0007669"/>
    <property type="project" value="TreeGrafter"/>
</dbReference>
<protein>
    <recommendedName>
        <fullName evidence="4 16">Phosphatidylinositol transfer protein SFH5</fullName>
        <shortName evidence="16">PITP SFH5</shortName>
    </recommendedName>
</protein>
<name>A0A4T0VF95_9PEZI</name>
<feature type="compositionally biased region" description="Low complexity" evidence="17">
    <location>
        <begin position="1"/>
        <end position="46"/>
    </location>
</feature>
<dbReference type="GO" id="GO:0005886">
    <property type="term" value="C:plasma membrane"/>
    <property type="evidence" value="ECO:0007669"/>
    <property type="project" value="TreeGrafter"/>
</dbReference>
<evidence type="ECO:0000256" key="9">
    <source>
        <dbReference type="ARBA" id="ARBA00022824"/>
    </source>
</evidence>
<comment type="cofactor">
    <cofactor evidence="1">
        <name>heme b</name>
        <dbReference type="ChEBI" id="CHEBI:60344"/>
    </cofactor>
</comment>
<evidence type="ECO:0000256" key="16">
    <source>
        <dbReference type="RuleBase" id="RU367059"/>
    </source>
</evidence>
<dbReference type="SMART" id="SM00516">
    <property type="entry name" value="SEC14"/>
    <property type="match status" value="1"/>
</dbReference>
<proteinExistence type="inferred from homology"/>
<keyword evidence="5 16" id="KW-0813">Transport</keyword>
<dbReference type="Proteomes" id="UP000305883">
    <property type="component" value="Unassembled WGS sequence"/>
</dbReference>
<dbReference type="GO" id="GO:0008526">
    <property type="term" value="F:phosphatidylinositol transfer activity"/>
    <property type="evidence" value="ECO:0007669"/>
    <property type="project" value="UniProtKB-UniRule"/>
</dbReference>
<accession>A0A4T0VF95</accession>
<evidence type="ECO:0000256" key="11">
    <source>
        <dbReference type="ARBA" id="ARBA00023004"/>
    </source>
</evidence>